<evidence type="ECO:0000313" key="1">
    <source>
        <dbReference type="EMBL" id="KAB1157087.1"/>
    </source>
</evidence>
<accession>A0A7J5AHJ7</accession>
<dbReference type="RefSeq" id="WP_151107080.1">
    <property type="nucleotide sequence ID" value="NZ_WAEM01000002.1"/>
</dbReference>
<protein>
    <submittedName>
        <fullName evidence="1">Uncharacterized protein</fullName>
    </submittedName>
</protein>
<dbReference type="InterPro" id="IPR046290">
    <property type="entry name" value="DUF6327"/>
</dbReference>
<dbReference type="Proteomes" id="UP000490922">
    <property type="component" value="Unassembled WGS sequence"/>
</dbReference>
<sequence length="93" mass="10550">MATKKYSSYAQIDADLEILKLEKEIHYQKMILSLQKTKETLTPNAIVGNIISSTNSVLSSPYGVMIKMAAPFIINKAIPFIRKWFSKKTKRGK</sequence>
<dbReference type="AlphaFoldDB" id="A0A7J5AHJ7"/>
<comment type="caution">
    <text evidence="1">The sequence shown here is derived from an EMBL/GenBank/DDBJ whole genome shotgun (WGS) entry which is preliminary data.</text>
</comment>
<proteinExistence type="predicted"/>
<evidence type="ECO:0000313" key="2">
    <source>
        <dbReference type="Proteomes" id="UP000490922"/>
    </source>
</evidence>
<organism evidence="1 2">
    <name type="scientific">Flavobacterium luteum</name>
    <dbReference type="NCBI Taxonomy" id="2026654"/>
    <lineage>
        <taxon>Bacteria</taxon>
        <taxon>Pseudomonadati</taxon>
        <taxon>Bacteroidota</taxon>
        <taxon>Flavobacteriia</taxon>
        <taxon>Flavobacteriales</taxon>
        <taxon>Flavobacteriaceae</taxon>
        <taxon>Flavobacterium</taxon>
    </lineage>
</organism>
<dbReference type="OrthoDB" id="1449018at2"/>
<reference evidence="1 2" key="1">
    <citation type="submission" date="2019-09" db="EMBL/GenBank/DDBJ databases">
        <title>Flavobacterium sp. nov., isolated from glacier ice.</title>
        <authorList>
            <person name="Liu Q."/>
        </authorList>
    </citation>
    <scope>NUCLEOTIDE SEQUENCE [LARGE SCALE GENOMIC DNA]</scope>
    <source>
        <strain evidence="1 2">NBRC 112527</strain>
    </source>
</reference>
<dbReference type="EMBL" id="WAEM01000002">
    <property type="protein sequence ID" value="KAB1157087.1"/>
    <property type="molecule type" value="Genomic_DNA"/>
</dbReference>
<name>A0A7J5AHJ7_9FLAO</name>
<dbReference type="Pfam" id="PF19852">
    <property type="entry name" value="DUF6327"/>
    <property type="match status" value="1"/>
</dbReference>
<keyword evidence="2" id="KW-1185">Reference proteome</keyword>
<gene>
    <name evidence="1" type="ORF">F6464_07010</name>
</gene>